<dbReference type="InParanoid" id="A0A7M7GFF8"/>
<dbReference type="GO" id="GO:0003824">
    <property type="term" value="F:catalytic activity"/>
    <property type="evidence" value="ECO:0007669"/>
    <property type="project" value="InterPro"/>
</dbReference>
<dbReference type="PANTHER" id="PTHR12121:SF98">
    <property type="entry name" value="ENDONUCLEASE_EXONUCLEASE_PHOSPHATASE DOMAIN-CONTAINING PROTEIN"/>
    <property type="match status" value="1"/>
</dbReference>
<dbReference type="Proteomes" id="UP000007110">
    <property type="component" value="Unassembled WGS sequence"/>
</dbReference>
<feature type="domain" description="Endonuclease/exonuclease/phosphatase" evidence="1">
    <location>
        <begin position="37"/>
        <end position="286"/>
    </location>
</feature>
<protein>
    <recommendedName>
        <fullName evidence="1">Endonuclease/exonuclease/phosphatase domain-containing protein</fullName>
    </recommendedName>
</protein>
<dbReference type="RefSeq" id="XP_003723812.2">
    <property type="nucleotide sequence ID" value="XM_003723764.3"/>
</dbReference>
<sequence length="395" mass="44889">MSHGNRDGLPPNLRREWLSASADCHGDDSNIFTLMNYNILADCHIKDGWYPYCPQGFLKMSDRHRALMLEIKHHDPHIVCLQEVGPDYFAHQLNPEMHSLGYHGTYMKKVRGVMEGEATFYKKNRFEMLEEKGVVFNELAAKACEKAKLSDEAQESVLSYVNQDHLVLLTKLQDIKTKKRVSIGNTHLLFGDYKNIDVITLQAGLAINALGEFAGGPEHAHILCGDFNQEPNMTGYQLMHDGKLDANGEQFIRQYPIKIGSESKSLLDILPLCFKHNLPGLKSAYKTVAGQESPFSDVDDCVGAEWSADMVELPAQISKPYPPKRPRKPYLTDPKKYGDSKFIASLDYQWFDSESLCCYGVLEMVDEREIFPFYACPNEYFPSDHLPIIGKYKFM</sequence>
<dbReference type="FunFam" id="3.60.10.10:FF:000231">
    <property type="entry name" value="Uncharacterized protein"/>
    <property type="match status" value="1"/>
</dbReference>
<dbReference type="InterPro" id="IPR036691">
    <property type="entry name" value="Endo/exonu/phosph_ase_sf"/>
</dbReference>
<reference evidence="2" key="2">
    <citation type="submission" date="2021-01" db="UniProtKB">
        <authorList>
            <consortium name="EnsemblMetazoa"/>
        </authorList>
    </citation>
    <scope>IDENTIFICATION</scope>
</reference>
<dbReference type="SUPFAM" id="SSF56219">
    <property type="entry name" value="DNase I-like"/>
    <property type="match status" value="1"/>
</dbReference>
<dbReference type="Gene3D" id="3.60.10.10">
    <property type="entry name" value="Endonuclease/exonuclease/phosphatase"/>
    <property type="match status" value="1"/>
</dbReference>
<dbReference type="Pfam" id="PF03372">
    <property type="entry name" value="Exo_endo_phos"/>
    <property type="match status" value="1"/>
</dbReference>
<dbReference type="InterPro" id="IPR050410">
    <property type="entry name" value="CCR4/nocturin_mRNA_transcr"/>
</dbReference>
<dbReference type="GeneID" id="587672"/>
<dbReference type="GO" id="GO:0003730">
    <property type="term" value="F:mRNA 3'-UTR binding"/>
    <property type="evidence" value="ECO:0000318"/>
    <property type="project" value="GO_Central"/>
</dbReference>
<keyword evidence="3" id="KW-1185">Reference proteome</keyword>
<reference evidence="3" key="1">
    <citation type="submission" date="2015-02" db="EMBL/GenBank/DDBJ databases">
        <title>Genome sequencing for Strongylocentrotus purpuratus.</title>
        <authorList>
            <person name="Murali S."/>
            <person name="Liu Y."/>
            <person name="Vee V."/>
            <person name="English A."/>
            <person name="Wang M."/>
            <person name="Skinner E."/>
            <person name="Han Y."/>
            <person name="Muzny D.M."/>
            <person name="Worley K.C."/>
            <person name="Gibbs R.A."/>
        </authorList>
    </citation>
    <scope>NUCLEOTIDE SEQUENCE</scope>
</reference>
<accession>A0A7M7GFF8</accession>
<dbReference type="PANTHER" id="PTHR12121">
    <property type="entry name" value="CARBON CATABOLITE REPRESSOR PROTEIN 4"/>
    <property type="match status" value="1"/>
</dbReference>
<dbReference type="AlphaFoldDB" id="A0A7M7GFF8"/>
<dbReference type="OrthoDB" id="10253982at2759"/>
<proteinExistence type="predicted"/>
<evidence type="ECO:0000259" key="1">
    <source>
        <dbReference type="Pfam" id="PF03372"/>
    </source>
</evidence>
<evidence type="ECO:0000313" key="3">
    <source>
        <dbReference type="Proteomes" id="UP000007110"/>
    </source>
</evidence>
<name>A0A7M7GFF8_STRPU</name>
<dbReference type="KEGG" id="spu:587672"/>
<dbReference type="EnsemblMetazoa" id="XM_003723764">
    <property type="protein sequence ID" value="XP_003723812"/>
    <property type="gene ID" value="LOC587672"/>
</dbReference>
<organism evidence="2 3">
    <name type="scientific">Strongylocentrotus purpuratus</name>
    <name type="common">Purple sea urchin</name>
    <dbReference type="NCBI Taxonomy" id="7668"/>
    <lineage>
        <taxon>Eukaryota</taxon>
        <taxon>Metazoa</taxon>
        <taxon>Echinodermata</taxon>
        <taxon>Eleutherozoa</taxon>
        <taxon>Echinozoa</taxon>
        <taxon>Echinoidea</taxon>
        <taxon>Euechinoidea</taxon>
        <taxon>Echinacea</taxon>
        <taxon>Camarodonta</taxon>
        <taxon>Echinidea</taxon>
        <taxon>Strongylocentrotidae</taxon>
        <taxon>Strongylocentrotus</taxon>
    </lineage>
</organism>
<dbReference type="InterPro" id="IPR005135">
    <property type="entry name" value="Endo/exonuclease/phosphatase"/>
</dbReference>
<evidence type="ECO:0000313" key="2">
    <source>
        <dbReference type="EnsemblMetazoa" id="XP_003723812"/>
    </source>
</evidence>